<evidence type="ECO:0000256" key="10">
    <source>
        <dbReference type="ARBA" id="ARBA00022729"/>
    </source>
</evidence>
<feature type="region of interest" description="Disordered" evidence="23">
    <location>
        <begin position="46"/>
        <end position="73"/>
    </location>
</feature>
<proteinExistence type="inferred from homology"/>
<dbReference type="GeneID" id="113218109"/>
<dbReference type="PRINTS" id="PR00756">
    <property type="entry name" value="ALADIPTASE"/>
</dbReference>
<feature type="domain" description="Aminopeptidase N-like N-terminal" evidence="27">
    <location>
        <begin position="85"/>
        <end position="276"/>
    </location>
</feature>
<evidence type="ECO:0000256" key="11">
    <source>
        <dbReference type="ARBA" id="ARBA00022801"/>
    </source>
</evidence>
<dbReference type="EC" id="3.4.11.-" evidence="22"/>
<evidence type="ECO:0000256" key="24">
    <source>
        <dbReference type="SAM" id="SignalP"/>
    </source>
</evidence>
<evidence type="ECO:0000256" key="15">
    <source>
        <dbReference type="ARBA" id="ARBA00023049"/>
    </source>
</evidence>
<feature type="chain" id="PRO_5039116764" description="Aminopeptidase" evidence="24">
    <location>
        <begin position="22"/>
        <end position="956"/>
    </location>
</feature>
<dbReference type="Pfam" id="PF17900">
    <property type="entry name" value="Peptidase_M1_N"/>
    <property type="match status" value="1"/>
</dbReference>
<evidence type="ECO:0000313" key="28">
    <source>
        <dbReference type="Proteomes" id="UP000504606"/>
    </source>
</evidence>
<dbReference type="PANTHER" id="PTHR11533:SF290">
    <property type="entry name" value="AMINOPEPTIDASE"/>
    <property type="match status" value="1"/>
</dbReference>
<evidence type="ECO:0000256" key="21">
    <source>
        <dbReference type="PIRSR" id="PIRSR634016-4"/>
    </source>
</evidence>
<dbReference type="GO" id="GO:0043171">
    <property type="term" value="P:peptide catabolic process"/>
    <property type="evidence" value="ECO:0007669"/>
    <property type="project" value="TreeGrafter"/>
</dbReference>
<dbReference type="InterPro" id="IPR001930">
    <property type="entry name" value="Peptidase_M1"/>
</dbReference>
<evidence type="ECO:0000256" key="5">
    <source>
        <dbReference type="ARBA" id="ARBA00022475"/>
    </source>
</evidence>
<dbReference type="FunFam" id="2.60.40.1910:FF:000008">
    <property type="entry name" value="Aminopeptidase"/>
    <property type="match status" value="1"/>
</dbReference>
<dbReference type="GO" id="GO:0098552">
    <property type="term" value="C:side of membrane"/>
    <property type="evidence" value="ECO:0007669"/>
    <property type="project" value="UniProtKB-KW"/>
</dbReference>
<keyword evidence="12 20" id="KW-0862">Zinc</keyword>
<dbReference type="PANTHER" id="PTHR11533">
    <property type="entry name" value="PROTEASE M1 ZINC METALLOPROTEASE"/>
    <property type="match status" value="1"/>
</dbReference>
<organism evidence="28 29">
    <name type="scientific">Frankliniella occidentalis</name>
    <name type="common">Western flower thrips</name>
    <name type="synonym">Euthrips occidentalis</name>
    <dbReference type="NCBI Taxonomy" id="133901"/>
    <lineage>
        <taxon>Eukaryota</taxon>
        <taxon>Metazoa</taxon>
        <taxon>Ecdysozoa</taxon>
        <taxon>Arthropoda</taxon>
        <taxon>Hexapoda</taxon>
        <taxon>Insecta</taxon>
        <taxon>Pterygota</taxon>
        <taxon>Neoptera</taxon>
        <taxon>Paraneoptera</taxon>
        <taxon>Thysanoptera</taxon>
        <taxon>Terebrantia</taxon>
        <taxon>Thripoidea</taxon>
        <taxon>Thripidae</taxon>
        <taxon>Frankliniella</taxon>
    </lineage>
</organism>
<feature type="domain" description="ERAP1-like C-terminal" evidence="26">
    <location>
        <begin position="615"/>
        <end position="925"/>
    </location>
</feature>
<keyword evidence="7 22" id="KW-0645">Protease</keyword>
<dbReference type="GO" id="GO:0005737">
    <property type="term" value="C:cytoplasm"/>
    <property type="evidence" value="ECO:0007669"/>
    <property type="project" value="TreeGrafter"/>
</dbReference>
<dbReference type="Gene3D" id="1.25.50.20">
    <property type="match status" value="1"/>
</dbReference>
<keyword evidence="16" id="KW-0472">Membrane</keyword>
<dbReference type="SUPFAM" id="SSF55486">
    <property type="entry name" value="Metalloproteases ('zincins'), catalytic domain"/>
    <property type="match status" value="1"/>
</dbReference>
<dbReference type="GO" id="GO:0008270">
    <property type="term" value="F:zinc ion binding"/>
    <property type="evidence" value="ECO:0007669"/>
    <property type="project" value="UniProtKB-UniRule"/>
</dbReference>
<evidence type="ECO:0000256" key="16">
    <source>
        <dbReference type="ARBA" id="ARBA00023136"/>
    </source>
</evidence>
<dbReference type="InterPro" id="IPR024571">
    <property type="entry name" value="ERAP1-like_C_dom"/>
</dbReference>
<dbReference type="Pfam" id="PF01433">
    <property type="entry name" value="Peptidase_M1"/>
    <property type="match status" value="1"/>
</dbReference>
<dbReference type="CDD" id="cd09601">
    <property type="entry name" value="M1_APN-Q_like"/>
    <property type="match status" value="1"/>
</dbReference>
<evidence type="ECO:0000256" key="12">
    <source>
        <dbReference type="ARBA" id="ARBA00022833"/>
    </source>
</evidence>
<dbReference type="Gene3D" id="1.10.390.10">
    <property type="entry name" value="Neutral Protease Domain 2"/>
    <property type="match status" value="1"/>
</dbReference>
<keyword evidence="11 22" id="KW-0378">Hydrolase</keyword>
<dbReference type="InterPro" id="IPR027268">
    <property type="entry name" value="Peptidase_M4/M1_CTD_sf"/>
</dbReference>
<dbReference type="GO" id="GO:0070006">
    <property type="term" value="F:metalloaminopeptidase activity"/>
    <property type="evidence" value="ECO:0007669"/>
    <property type="project" value="TreeGrafter"/>
</dbReference>
<dbReference type="Pfam" id="PF11838">
    <property type="entry name" value="ERAP1_C"/>
    <property type="match status" value="1"/>
</dbReference>
<evidence type="ECO:0000256" key="13">
    <source>
        <dbReference type="ARBA" id="ARBA00022968"/>
    </source>
</evidence>
<evidence type="ECO:0000259" key="25">
    <source>
        <dbReference type="Pfam" id="PF01433"/>
    </source>
</evidence>
<evidence type="ECO:0000256" key="8">
    <source>
        <dbReference type="ARBA" id="ARBA00022692"/>
    </source>
</evidence>
<dbReference type="Proteomes" id="UP000504606">
    <property type="component" value="Unplaced"/>
</dbReference>
<comment type="cofactor">
    <cofactor evidence="20 22">
        <name>Zn(2+)</name>
        <dbReference type="ChEBI" id="CHEBI:29105"/>
    </cofactor>
    <text evidence="20 22">Binds 1 zinc ion per subunit.</text>
</comment>
<dbReference type="GO" id="GO:0005886">
    <property type="term" value="C:plasma membrane"/>
    <property type="evidence" value="ECO:0007669"/>
    <property type="project" value="UniProtKB-SubCell"/>
</dbReference>
<sequence>MARCGPALLLLLAALAAPALAGPVPRGSSAAPRSPLDLLDDRTRELAPDMADPLPPPRRRAPKKAPRLVDGANGDPYRLPSSLIPLLYQVELTPNFDTFTFDGNALIIVNCVEDTDTIVLHAKELTIDKDAFVIVDDRMTYFAFAQLKSMTLDKTHDFLSLKLDTMMTKGNRYRFVLQYTGILNDNLDGFYRSSYKTADGETRWLATTQFEETGARRAFPCWDEPSFKARFYIIINHDKNRNAVSNMPIVQSAPNQKDPTLIQVQFDGTLPISTYLIAFIVSDFGSVTNCEGNFTLYARKELLDGGHFSQVIGQKALQLLAEYNGIDYMLPKEDQAAIPDFAAGAMENWGLVTYREEYLIEQDSQNARIAEYMMTTICHELGHQWTGDLVTLDWWSHTWLNEGFADYFENYICNLIKPEWHLRDKGVVYDHQQAMEYDVLETQVAMSSPVSSPAEDSSKFDRISYSKGGAVIRMWEYMLGVDVLKAGMHRYLSIHMFKNTRPEDLFNAIGFEAQKAKVLPDGVTFGDIASTWTEQPGVPVVSAVRDYDKKTITLSQKRFFYAPPNRASLVNQRWFIPVTMTQQASANWDSLKPSTWLWPSKEQTVASVSSSSSEWVLVNPKEIGYYRVNYDVQNWKLLLAALTKKPSDFPPATRSQLLNDALALARGNQLDYSVALPFLNFLKTERQVAPWQTATASLNWMRTKLAGTDVWDKFLTLVRQLTQNAYEAVGYGGAPDHETRYLRYYVVSHACNAGNQDCISQANNLLKSWLADKSTKLDADTSLVTMCHGLRGDDAATNFAGLKAAWLAEKDTKTRTILLQSLACAKAAHLDSLLKETVSSSSKVDQDEVVNLWKEVLNRPEQIPTLFKFAQDNSQLIDSFFKNSSTNSGAVKLMLNCIEQITSTDALNDARRWVEYNYKNQAGYDVLQSAFLDAYVSLDWYRRNYKTVADWISSNV</sequence>
<dbReference type="AlphaFoldDB" id="A0A6J1TMR1"/>
<dbReference type="Gene3D" id="2.60.40.1730">
    <property type="entry name" value="tricorn interacting facor f3 domain"/>
    <property type="match status" value="1"/>
</dbReference>
<accession>A0A6J1TMR1</accession>
<dbReference type="SUPFAM" id="SSF63737">
    <property type="entry name" value="Leukotriene A4 hydrolase N-terminal domain"/>
    <property type="match status" value="1"/>
</dbReference>
<keyword evidence="10 24" id="KW-0732">Signal</keyword>
<dbReference type="Gene3D" id="2.60.40.1910">
    <property type="match status" value="1"/>
</dbReference>
<dbReference type="InterPro" id="IPR034016">
    <property type="entry name" value="M1_APN-typ"/>
</dbReference>
<dbReference type="KEGG" id="foc:113218109"/>
<evidence type="ECO:0000256" key="9">
    <source>
        <dbReference type="ARBA" id="ARBA00022723"/>
    </source>
</evidence>
<name>A0A6J1TMR1_FRAOC</name>
<feature type="binding site" evidence="20">
    <location>
        <position position="402"/>
    </location>
    <ligand>
        <name>Zn(2+)</name>
        <dbReference type="ChEBI" id="CHEBI:29105"/>
        <note>catalytic</note>
    </ligand>
</feature>
<keyword evidence="5" id="KW-1003">Cell membrane</keyword>
<evidence type="ECO:0000313" key="29">
    <source>
        <dbReference type="RefSeq" id="XP_026294097.2"/>
    </source>
</evidence>
<feature type="domain" description="Peptidase M1 membrane alanine aminopeptidase" evidence="25">
    <location>
        <begin position="313"/>
        <end position="512"/>
    </location>
</feature>
<keyword evidence="14" id="KW-1133">Transmembrane helix</keyword>
<dbReference type="InterPro" id="IPR045357">
    <property type="entry name" value="Aminopeptidase_N-like_N"/>
</dbReference>
<keyword evidence="6" id="KW-0336">GPI-anchor</keyword>
<dbReference type="FunFam" id="1.10.390.10:FF:000013">
    <property type="entry name" value="Aminopeptidase N"/>
    <property type="match status" value="1"/>
</dbReference>
<evidence type="ECO:0000256" key="3">
    <source>
        <dbReference type="ARBA" id="ARBA00010136"/>
    </source>
</evidence>
<evidence type="ECO:0000256" key="19">
    <source>
        <dbReference type="PIRSR" id="PIRSR634016-1"/>
    </source>
</evidence>
<evidence type="ECO:0000256" key="1">
    <source>
        <dbReference type="ARBA" id="ARBA00004606"/>
    </source>
</evidence>
<dbReference type="OrthoDB" id="510539at2759"/>
<keyword evidence="8" id="KW-0812">Transmembrane</keyword>
<gene>
    <name evidence="29" type="primary">LOC113218109</name>
</gene>
<evidence type="ECO:0000256" key="18">
    <source>
        <dbReference type="ARBA" id="ARBA00023288"/>
    </source>
</evidence>
<evidence type="ECO:0000256" key="14">
    <source>
        <dbReference type="ARBA" id="ARBA00022989"/>
    </source>
</evidence>
<dbReference type="FunFam" id="2.60.40.1730:FF:000012">
    <property type="entry name" value="Aminopeptidase N"/>
    <property type="match status" value="1"/>
</dbReference>
<evidence type="ECO:0000256" key="17">
    <source>
        <dbReference type="ARBA" id="ARBA00023180"/>
    </source>
</evidence>
<evidence type="ECO:0000256" key="6">
    <source>
        <dbReference type="ARBA" id="ARBA00022622"/>
    </source>
</evidence>
<evidence type="ECO:0000256" key="7">
    <source>
        <dbReference type="ARBA" id="ARBA00022670"/>
    </source>
</evidence>
<evidence type="ECO:0000256" key="23">
    <source>
        <dbReference type="SAM" id="MobiDB-lite"/>
    </source>
</evidence>
<keyword evidence="18" id="KW-0449">Lipoprotein</keyword>
<feature type="binding site" evidence="20">
    <location>
        <position position="379"/>
    </location>
    <ligand>
        <name>Zn(2+)</name>
        <dbReference type="ChEBI" id="CHEBI:29105"/>
        <note>catalytic</note>
    </ligand>
</feature>
<evidence type="ECO:0000256" key="20">
    <source>
        <dbReference type="PIRSR" id="PIRSR634016-3"/>
    </source>
</evidence>
<protein>
    <recommendedName>
        <fullName evidence="22">Aminopeptidase</fullName>
        <ecNumber evidence="22">3.4.11.-</ecNumber>
    </recommendedName>
</protein>
<keyword evidence="4 22" id="KW-0031">Aminopeptidase</keyword>
<dbReference type="GO" id="GO:0006508">
    <property type="term" value="P:proteolysis"/>
    <property type="evidence" value="ECO:0007669"/>
    <property type="project" value="UniProtKB-KW"/>
</dbReference>
<dbReference type="InterPro" id="IPR050344">
    <property type="entry name" value="Peptidase_M1_aminopeptidases"/>
</dbReference>
<dbReference type="GO" id="GO:0005615">
    <property type="term" value="C:extracellular space"/>
    <property type="evidence" value="ECO:0007669"/>
    <property type="project" value="TreeGrafter"/>
</dbReference>
<reference evidence="29" key="1">
    <citation type="submission" date="2025-08" db="UniProtKB">
        <authorList>
            <consortium name="RefSeq"/>
        </authorList>
    </citation>
    <scope>IDENTIFICATION</scope>
    <source>
        <tissue evidence="29">Whole organism</tissue>
    </source>
</reference>
<dbReference type="GO" id="GO:0042277">
    <property type="term" value="F:peptide binding"/>
    <property type="evidence" value="ECO:0007669"/>
    <property type="project" value="TreeGrafter"/>
</dbReference>
<feature type="binding site" evidence="20">
    <location>
        <position position="383"/>
    </location>
    <ligand>
        <name>Zn(2+)</name>
        <dbReference type="ChEBI" id="CHEBI:29105"/>
        <note>catalytic</note>
    </ligand>
</feature>
<evidence type="ECO:0000256" key="22">
    <source>
        <dbReference type="RuleBase" id="RU364040"/>
    </source>
</evidence>
<keyword evidence="13" id="KW-0735">Signal-anchor</keyword>
<evidence type="ECO:0000259" key="27">
    <source>
        <dbReference type="Pfam" id="PF17900"/>
    </source>
</evidence>
<keyword evidence="9 20" id="KW-0479">Metal-binding</keyword>
<comment type="similarity">
    <text evidence="3 22">Belongs to the peptidase M1 family.</text>
</comment>
<comment type="subcellular location">
    <subcellularLocation>
        <location evidence="2">Cell membrane</location>
        <topology evidence="2">Lipid-anchor</topology>
        <topology evidence="2">GPI-anchor</topology>
    </subcellularLocation>
    <subcellularLocation>
        <location evidence="1">Membrane</location>
        <topology evidence="1">Single-pass type II membrane protein</topology>
    </subcellularLocation>
</comment>
<feature type="site" description="Transition state stabilizer" evidence="21">
    <location>
        <position position="465"/>
    </location>
</feature>
<keyword evidence="28" id="KW-1185">Reference proteome</keyword>
<keyword evidence="17" id="KW-0325">Glycoprotein</keyword>
<dbReference type="InterPro" id="IPR014782">
    <property type="entry name" value="Peptidase_M1_dom"/>
</dbReference>
<evidence type="ECO:0000256" key="4">
    <source>
        <dbReference type="ARBA" id="ARBA00022438"/>
    </source>
</evidence>
<dbReference type="RefSeq" id="XP_026294097.2">
    <property type="nucleotide sequence ID" value="XM_026438312.2"/>
</dbReference>
<evidence type="ECO:0000259" key="26">
    <source>
        <dbReference type="Pfam" id="PF11838"/>
    </source>
</evidence>
<feature type="active site" description="Proton acceptor" evidence="19">
    <location>
        <position position="380"/>
    </location>
</feature>
<feature type="compositionally biased region" description="Basic residues" evidence="23">
    <location>
        <begin position="57"/>
        <end position="66"/>
    </location>
</feature>
<dbReference type="InterPro" id="IPR042097">
    <property type="entry name" value="Aminopeptidase_N-like_N_sf"/>
</dbReference>
<keyword evidence="15 22" id="KW-0482">Metalloprotease</keyword>
<evidence type="ECO:0000256" key="2">
    <source>
        <dbReference type="ARBA" id="ARBA00004609"/>
    </source>
</evidence>
<feature type="signal peptide" evidence="24">
    <location>
        <begin position="1"/>
        <end position="21"/>
    </location>
</feature>